<dbReference type="EMBL" id="AFIJ01000032">
    <property type="protein sequence ID" value="EGL39856.1"/>
    <property type="molecule type" value="Genomic_DNA"/>
</dbReference>
<keyword evidence="1" id="KW-0732">Signal</keyword>
<dbReference type="InterPro" id="IPR005632">
    <property type="entry name" value="Chaperone_Skp"/>
</dbReference>
<dbReference type="OrthoDB" id="1629141at2"/>
<dbReference type="InterPro" id="IPR024930">
    <property type="entry name" value="Skp_dom_sf"/>
</dbReference>
<proteinExistence type="predicted"/>
<dbReference type="SUPFAM" id="SSF111384">
    <property type="entry name" value="OmpH-like"/>
    <property type="match status" value="1"/>
</dbReference>
<feature type="signal peptide" evidence="1">
    <location>
        <begin position="1"/>
        <end position="22"/>
    </location>
</feature>
<dbReference type="EMBL" id="ADGP01000020">
    <property type="protein sequence ID" value="EFD93970.1"/>
    <property type="molecule type" value="Genomic_DNA"/>
</dbReference>
<evidence type="ECO:0000313" key="5">
    <source>
        <dbReference type="Proteomes" id="UP000004018"/>
    </source>
</evidence>
<keyword evidence="5" id="KW-1185">Reference proteome</keyword>
<comment type="caution">
    <text evidence="2">The sequence shown here is derived from an EMBL/GenBank/DDBJ whole genome shotgun (WGS) entry which is preliminary data.</text>
</comment>
<gene>
    <name evidence="2" type="ORF">HMPREF0889_0375</name>
    <name evidence="3" type="ORF">HMPREF1039_0387</name>
</gene>
<dbReference type="eggNOG" id="COG2825">
    <property type="taxonomic scope" value="Bacteria"/>
</dbReference>
<evidence type="ECO:0000313" key="4">
    <source>
        <dbReference type="Proteomes" id="UP000003242"/>
    </source>
</evidence>
<evidence type="ECO:0000313" key="3">
    <source>
        <dbReference type="EMBL" id="EGL39856.1"/>
    </source>
</evidence>
<name>D3LV42_9FIRM</name>
<organism evidence="2 4">
    <name type="scientific">Megasphaera lornae</name>
    <dbReference type="NCBI Taxonomy" id="1000568"/>
    <lineage>
        <taxon>Bacteria</taxon>
        <taxon>Bacillati</taxon>
        <taxon>Bacillota</taxon>
        <taxon>Negativicutes</taxon>
        <taxon>Veillonellales</taxon>
        <taxon>Veillonellaceae</taxon>
        <taxon>Megasphaera</taxon>
    </lineage>
</organism>
<dbReference type="STRING" id="699218.HMPREF0889_0375"/>
<reference evidence="2" key="2">
    <citation type="submission" date="2009-12" db="EMBL/GenBank/DDBJ databases">
        <authorList>
            <person name="Madupu R."/>
            <person name="Durkin A.S."/>
            <person name="Torralba M."/>
            <person name="Methe B."/>
            <person name="Sutton G.G."/>
            <person name="Strausberg R.L."/>
            <person name="Nelson K.E."/>
        </authorList>
    </citation>
    <scope>NUCLEOTIDE SEQUENCE</scope>
    <source>
        <strain evidence="2">28L</strain>
    </source>
</reference>
<dbReference type="SMART" id="SM00935">
    <property type="entry name" value="OmpH"/>
    <property type="match status" value="1"/>
</dbReference>
<accession>D3LV42</accession>
<dbReference type="GO" id="GO:0051082">
    <property type="term" value="F:unfolded protein binding"/>
    <property type="evidence" value="ECO:0007669"/>
    <property type="project" value="InterPro"/>
</dbReference>
<feature type="chain" id="PRO_5039596475" evidence="1">
    <location>
        <begin position="23"/>
        <end position="139"/>
    </location>
</feature>
<evidence type="ECO:0000256" key="1">
    <source>
        <dbReference type="SAM" id="SignalP"/>
    </source>
</evidence>
<dbReference type="Proteomes" id="UP000003242">
    <property type="component" value="Unassembled WGS sequence"/>
</dbReference>
<reference evidence="4" key="1">
    <citation type="submission" date="2009-12" db="EMBL/GenBank/DDBJ databases">
        <title>Sequence of Clostridiales genomosp. BVAB3 str. UPII9-5.</title>
        <authorList>
            <person name="Madupu R."/>
            <person name="Durkin A.S."/>
            <person name="Torralba M."/>
            <person name="Methe B."/>
            <person name="Sutton G.G."/>
            <person name="Strausberg R.L."/>
            <person name="Nelson K.E."/>
        </authorList>
    </citation>
    <scope>NUCLEOTIDE SEQUENCE [LARGE SCALE GENOMIC DNA]</scope>
    <source>
        <strain evidence="4">28L</strain>
    </source>
</reference>
<dbReference type="AlphaFoldDB" id="D3LV42"/>
<dbReference type="Gene3D" id="3.30.910.20">
    <property type="entry name" value="Skp domain"/>
    <property type="match status" value="1"/>
</dbReference>
<sequence>MKNVKKRIGAGISILMIAAMMAGCGNGDKIGTVDMNQVMEKAPAAQKIKKQIEAKQAAQEKDLQQAKATLSPAAYQQQEQKIQQNMQAYSMSMQQQFQSQMEGKLAEIAKEKKVGIIVYKEAVPQGGIDVTADVIAKLK</sequence>
<evidence type="ECO:0000313" key="2">
    <source>
        <dbReference type="EMBL" id="EFD93970.1"/>
    </source>
</evidence>
<dbReference type="PROSITE" id="PS51257">
    <property type="entry name" value="PROKAR_LIPOPROTEIN"/>
    <property type="match status" value="1"/>
</dbReference>
<protein>
    <submittedName>
        <fullName evidence="2">Outer membrane protein</fullName>
    </submittedName>
</protein>
<reference evidence="3 5" key="3">
    <citation type="submission" date="2011-04" db="EMBL/GenBank/DDBJ databases">
        <authorList>
            <person name="Harkins D.M."/>
            <person name="Madupu R."/>
            <person name="Durkin A.S."/>
            <person name="Torralba M."/>
            <person name="Methe B."/>
            <person name="Sutton G.G."/>
            <person name="Nelson K.E."/>
        </authorList>
    </citation>
    <scope>NUCLEOTIDE SEQUENCE [LARGE SCALE GENOMIC DNA]</scope>
    <source>
        <strain evidence="3 5">UPII 199-6</strain>
    </source>
</reference>
<dbReference type="Proteomes" id="UP000004018">
    <property type="component" value="Unassembled WGS sequence"/>
</dbReference>
<dbReference type="RefSeq" id="WP_007391228.1">
    <property type="nucleotide sequence ID" value="NZ_ADGP01000020.1"/>
</dbReference>